<feature type="domain" description="KTSC" evidence="1">
    <location>
        <begin position="16"/>
        <end position="69"/>
    </location>
</feature>
<sequence>MNFTTFNKDLSQLKSFDTIGYDRKTETLQILFFDGTKKTIPNISEQTIFHFLLAEDKEAYYKNVIIEQFKKLEKARTIIH</sequence>
<dbReference type="Proteomes" id="UP001596505">
    <property type="component" value="Unassembled WGS sequence"/>
</dbReference>
<proteinExistence type="predicted"/>
<evidence type="ECO:0000313" key="3">
    <source>
        <dbReference type="Proteomes" id="UP001596505"/>
    </source>
</evidence>
<dbReference type="Pfam" id="PF13619">
    <property type="entry name" value="KTSC"/>
    <property type="match status" value="1"/>
</dbReference>
<dbReference type="EMBL" id="JBHTCO010000011">
    <property type="protein sequence ID" value="MFC7393245.1"/>
    <property type="molecule type" value="Genomic_DNA"/>
</dbReference>
<reference evidence="3" key="1">
    <citation type="journal article" date="2019" name="Int. J. Syst. Evol. Microbiol.">
        <title>The Global Catalogue of Microorganisms (GCM) 10K type strain sequencing project: providing services to taxonomists for standard genome sequencing and annotation.</title>
        <authorList>
            <consortium name="The Broad Institute Genomics Platform"/>
            <consortium name="The Broad Institute Genome Sequencing Center for Infectious Disease"/>
            <person name="Wu L."/>
            <person name="Ma J."/>
        </authorList>
    </citation>
    <scope>NUCLEOTIDE SEQUENCE [LARGE SCALE GENOMIC DNA]</scope>
    <source>
        <strain evidence="3">CGMCC 1.16305</strain>
    </source>
</reference>
<comment type="caution">
    <text evidence="2">The sequence shown here is derived from an EMBL/GenBank/DDBJ whole genome shotgun (WGS) entry which is preliminary data.</text>
</comment>
<protein>
    <submittedName>
        <fullName evidence="2">KTSC domain-containing protein</fullName>
    </submittedName>
</protein>
<organism evidence="2 3">
    <name type="scientific">Scopulibacillus cellulosilyticus</name>
    <dbReference type="NCBI Taxonomy" id="2665665"/>
    <lineage>
        <taxon>Bacteria</taxon>
        <taxon>Bacillati</taxon>
        <taxon>Bacillota</taxon>
        <taxon>Bacilli</taxon>
        <taxon>Bacillales</taxon>
        <taxon>Sporolactobacillaceae</taxon>
        <taxon>Scopulibacillus</taxon>
    </lineage>
</organism>
<gene>
    <name evidence="2" type="ORF">ACFQRG_09740</name>
</gene>
<dbReference type="RefSeq" id="WP_380965706.1">
    <property type="nucleotide sequence ID" value="NZ_JBHTCO010000011.1"/>
</dbReference>
<keyword evidence="3" id="KW-1185">Reference proteome</keyword>
<dbReference type="InterPro" id="IPR025309">
    <property type="entry name" value="KTSC_dom"/>
</dbReference>
<name>A0ABW2PY72_9BACL</name>
<evidence type="ECO:0000259" key="1">
    <source>
        <dbReference type="Pfam" id="PF13619"/>
    </source>
</evidence>
<accession>A0ABW2PY72</accession>
<evidence type="ECO:0000313" key="2">
    <source>
        <dbReference type="EMBL" id="MFC7393245.1"/>
    </source>
</evidence>